<reference evidence="1" key="1">
    <citation type="journal article" date="2014" name="Int. J. Syst. Evol. Microbiol.">
        <title>Complete genome of a new Firmicutes species belonging to the dominant human colonic microbiota ('Ruminococcus bicirculans') reveals two chromosomes and a selective capacity to utilize plant glucans.</title>
        <authorList>
            <consortium name="NISC Comparative Sequencing Program"/>
            <person name="Wegmann U."/>
            <person name="Louis P."/>
            <person name="Goesmann A."/>
            <person name="Henrissat B."/>
            <person name="Duncan S.H."/>
            <person name="Flint H.J."/>
        </authorList>
    </citation>
    <scope>NUCLEOTIDE SEQUENCE</scope>
    <source>
        <strain evidence="1">CGMCC 1.8884</strain>
    </source>
</reference>
<dbReference type="GO" id="GO:0009036">
    <property type="term" value="F:type II site-specific deoxyribonuclease activity"/>
    <property type="evidence" value="ECO:0007669"/>
    <property type="project" value="InterPro"/>
</dbReference>
<evidence type="ECO:0000313" key="2">
    <source>
        <dbReference type="EMBL" id="GGI95068.1"/>
    </source>
</evidence>
<dbReference type="GeneID" id="59166735"/>
<reference evidence="2" key="4">
    <citation type="submission" date="2023-08" db="EMBL/GenBank/DDBJ databases">
        <authorList>
            <person name="Sun Q."/>
            <person name="Zhou Y."/>
        </authorList>
    </citation>
    <scope>NUCLEOTIDE SEQUENCE</scope>
    <source>
        <strain evidence="1">CGMCC 1.8884</strain>
        <strain evidence="2">CGMCC 1.8885</strain>
    </source>
</reference>
<dbReference type="Proteomes" id="UP000652720">
    <property type="component" value="Unassembled WGS sequence"/>
</dbReference>
<dbReference type="RefSeq" id="WP_017872022.1">
    <property type="nucleotide sequence ID" value="NZ_BMLZ01000096.1"/>
</dbReference>
<reference evidence="3" key="3">
    <citation type="journal article" date="2019" name="Int. J. Syst. Evol. Microbiol.">
        <title>The Global Catalogue of Microorganisms (GCM) 10K type strain sequencing project: providing services to taxonomists for standard genome sequencing and annotation.</title>
        <authorList>
            <consortium name="The Broad Institute Genomics Platform"/>
            <consortium name="The Broad Institute Genome Sequencing Center for Infectious Disease"/>
            <person name="Wu L."/>
            <person name="Ma J."/>
        </authorList>
    </citation>
    <scope>NUCLEOTIDE SEQUENCE [LARGE SCALE GENOMIC DNA]</scope>
    <source>
        <strain evidence="3">CGMCC 1.8884</strain>
    </source>
</reference>
<protein>
    <recommendedName>
        <fullName evidence="5">XamI family restriction endonuclease</fullName>
    </recommendedName>
</protein>
<name>A0AAV4K8C8_9DEIO</name>
<evidence type="ECO:0000313" key="3">
    <source>
        <dbReference type="Proteomes" id="UP000630135"/>
    </source>
</evidence>
<dbReference type="GO" id="GO:0009307">
    <property type="term" value="P:DNA restriction-modification system"/>
    <property type="evidence" value="ECO:0007669"/>
    <property type="project" value="InterPro"/>
</dbReference>
<dbReference type="EMBL" id="BMMA01000073">
    <property type="protein sequence ID" value="GGI95068.1"/>
    <property type="molecule type" value="Genomic_DNA"/>
</dbReference>
<dbReference type="Pfam" id="PF09572">
    <property type="entry name" value="RE_XamI"/>
    <property type="match status" value="1"/>
</dbReference>
<reference evidence="2" key="2">
    <citation type="journal article" date="2014" name="Int. J. Syst. Evol. Microbiol.">
        <title>Complete genome sequence of Corynebacterium casei LMG S-19264T (=DSM 44701T), isolated from a smear-ripened cheese.</title>
        <authorList>
            <consortium name="US DOE Joint Genome Institute (JGI-PGF)"/>
            <person name="Walter F."/>
            <person name="Albersmeier A."/>
            <person name="Kalinowski J."/>
            <person name="Ruckert C."/>
        </authorList>
    </citation>
    <scope>NUCLEOTIDE SEQUENCE</scope>
    <source>
        <strain evidence="2">CGMCC 1.8885</strain>
    </source>
</reference>
<organism evidence="2 4">
    <name type="scientific">Deinococcus wulumuqiensis</name>
    <dbReference type="NCBI Taxonomy" id="980427"/>
    <lineage>
        <taxon>Bacteria</taxon>
        <taxon>Thermotogati</taxon>
        <taxon>Deinococcota</taxon>
        <taxon>Deinococci</taxon>
        <taxon>Deinococcales</taxon>
        <taxon>Deinococcaceae</taxon>
        <taxon>Deinococcus</taxon>
    </lineage>
</organism>
<dbReference type="InterPro" id="IPR019072">
    <property type="entry name" value="Restrct_endonuc_II_XamI"/>
</dbReference>
<proteinExistence type="predicted"/>
<dbReference type="AlphaFoldDB" id="A0AAV4K8C8"/>
<dbReference type="GO" id="GO:0003677">
    <property type="term" value="F:DNA binding"/>
    <property type="evidence" value="ECO:0007669"/>
    <property type="project" value="InterPro"/>
</dbReference>
<evidence type="ECO:0008006" key="5">
    <source>
        <dbReference type="Google" id="ProtNLM"/>
    </source>
</evidence>
<dbReference type="EMBL" id="BMLZ01000096">
    <property type="protein sequence ID" value="GGI69479.1"/>
    <property type="molecule type" value="Genomic_DNA"/>
</dbReference>
<sequence>MPVNLDKPQQWKADVTASVDLYNTWFMAFAPDAFRTARQKTAGTVLEDLQHTQYLADLTLTTLRQRPGVLRVLRMCTAPPLALDRLVGLSGVNKSLVQTMEASEVGIPKLPQRMANDVLDDQLTRIAVVIRRLTDDYIFPWLAGNSSPSEEQVQRAAAIVADRLCGVLADPIIRNAQEVRQLALIRTWLTARNYVQLQPGLTFRQMPPGTFSFRLNVPVEQPETGKPINLPVDAVIQPHTAQEGDFPILIEAKSAGDFTNTNKRRKEEAQKFAQLRAKYGPDVRFVLFLCGYFDAGYLGYEAAEGIDWIWEHRPDDMTHLGL</sequence>
<evidence type="ECO:0000313" key="4">
    <source>
        <dbReference type="Proteomes" id="UP000652720"/>
    </source>
</evidence>
<dbReference type="Proteomes" id="UP000630135">
    <property type="component" value="Unassembled WGS sequence"/>
</dbReference>
<gene>
    <name evidence="1" type="ORF">GCM10008021_32010</name>
    <name evidence="2" type="ORF">GCM10010914_31960</name>
</gene>
<keyword evidence="3" id="KW-1185">Reference proteome</keyword>
<accession>A0AAV4K8C8</accession>
<evidence type="ECO:0000313" key="1">
    <source>
        <dbReference type="EMBL" id="GGI69479.1"/>
    </source>
</evidence>
<comment type="caution">
    <text evidence="2">The sequence shown here is derived from an EMBL/GenBank/DDBJ whole genome shotgun (WGS) entry which is preliminary data.</text>
</comment>